<dbReference type="KEGG" id="gtt:GUITHDRAFT_146960"/>
<feature type="region of interest" description="Disordered" evidence="1">
    <location>
        <begin position="89"/>
        <end position="142"/>
    </location>
</feature>
<dbReference type="GeneID" id="17291531"/>
<dbReference type="EMBL" id="JH993103">
    <property type="protein sequence ID" value="EKX34738.1"/>
    <property type="molecule type" value="Genomic_DNA"/>
</dbReference>
<evidence type="ECO:0000313" key="4">
    <source>
        <dbReference type="Proteomes" id="UP000011087"/>
    </source>
</evidence>
<dbReference type="AlphaFoldDB" id="L1IES9"/>
<evidence type="ECO:0000256" key="1">
    <source>
        <dbReference type="SAM" id="MobiDB-lite"/>
    </source>
</evidence>
<proteinExistence type="predicted"/>
<evidence type="ECO:0000313" key="2">
    <source>
        <dbReference type="EMBL" id="EKX34738.1"/>
    </source>
</evidence>
<reference evidence="3" key="3">
    <citation type="submission" date="2016-03" db="UniProtKB">
        <authorList>
            <consortium name="EnsemblProtists"/>
        </authorList>
    </citation>
    <scope>IDENTIFICATION</scope>
</reference>
<dbReference type="PaxDb" id="55529-EKX34738"/>
<name>L1IES9_GUITC</name>
<sequence length="371" mass="42174">MTFRAVAHQGQTPRQSCATQQYLSLPLNLPVASHARWLLATMKMMTMLFHCESADAMTMQLCPALRLLRQIPKPQAVTKKRTWFSNRRAMKKDRNRCTRESTGGDHQQLWFPKDDVTSAEKRKRSSPAARVNGRWRSDFDPSPDGDMPEIIAGVTQNGKTLIKVLAIVVGHLLGVCSIIISTTKKCRGLPQKQDRLRSTSIVTCIQSSNPTSNWHISELDEHGYGPQPMCNFLRKHGCLFINDTSRQISNASRTIDKARALFQLILDEADSYYRRSSNPIQLELALENIQAKIRPILRWRVCATLMPVFLHLKDKQMGKLEDNGFQHVTVLTYRPQDFDSAQAHPQWLSELLEKIRTPRQQIGEVTSSSAI</sequence>
<dbReference type="RefSeq" id="XP_005821718.1">
    <property type="nucleotide sequence ID" value="XM_005821661.1"/>
</dbReference>
<organism evidence="2">
    <name type="scientific">Guillardia theta (strain CCMP2712)</name>
    <name type="common">Cryptophyte</name>
    <dbReference type="NCBI Taxonomy" id="905079"/>
    <lineage>
        <taxon>Eukaryota</taxon>
        <taxon>Cryptophyceae</taxon>
        <taxon>Pyrenomonadales</taxon>
        <taxon>Geminigeraceae</taxon>
        <taxon>Guillardia</taxon>
    </lineage>
</organism>
<gene>
    <name evidence="2" type="ORF">GUITHDRAFT_146960</name>
</gene>
<dbReference type="Proteomes" id="UP000011087">
    <property type="component" value="Unassembled WGS sequence"/>
</dbReference>
<accession>L1IES9</accession>
<evidence type="ECO:0000313" key="3">
    <source>
        <dbReference type="EnsemblProtists" id="EKX34738"/>
    </source>
</evidence>
<keyword evidence="4" id="KW-1185">Reference proteome</keyword>
<reference evidence="2 4" key="1">
    <citation type="journal article" date="2012" name="Nature">
        <title>Algal genomes reveal evolutionary mosaicism and the fate of nucleomorphs.</title>
        <authorList>
            <consortium name="DOE Joint Genome Institute"/>
            <person name="Curtis B.A."/>
            <person name="Tanifuji G."/>
            <person name="Burki F."/>
            <person name="Gruber A."/>
            <person name="Irimia M."/>
            <person name="Maruyama S."/>
            <person name="Arias M.C."/>
            <person name="Ball S.G."/>
            <person name="Gile G.H."/>
            <person name="Hirakawa Y."/>
            <person name="Hopkins J.F."/>
            <person name="Kuo A."/>
            <person name="Rensing S.A."/>
            <person name="Schmutz J."/>
            <person name="Symeonidi A."/>
            <person name="Elias M."/>
            <person name="Eveleigh R.J."/>
            <person name="Herman E.K."/>
            <person name="Klute M.J."/>
            <person name="Nakayama T."/>
            <person name="Obornik M."/>
            <person name="Reyes-Prieto A."/>
            <person name="Armbrust E.V."/>
            <person name="Aves S.J."/>
            <person name="Beiko R.G."/>
            <person name="Coutinho P."/>
            <person name="Dacks J.B."/>
            <person name="Durnford D.G."/>
            <person name="Fast N.M."/>
            <person name="Green B.R."/>
            <person name="Grisdale C.J."/>
            <person name="Hempel F."/>
            <person name="Henrissat B."/>
            <person name="Hoppner M.P."/>
            <person name="Ishida K."/>
            <person name="Kim E."/>
            <person name="Koreny L."/>
            <person name="Kroth P.G."/>
            <person name="Liu Y."/>
            <person name="Malik S.B."/>
            <person name="Maier U.G."/>
            <person name="McRose D."/>
            <person name="Mock T."/>
            <person name="Neilson J.A."/>
            <person name="Onodera N.T."/>
            <person name="Poole A.M."/>
            <person name="Pritham E.J."/>
            <person name="Richards T.A."/>
            <person name="Rocap G."/>
            <person name="Roy S.W."/>
            <person name="Sarai C."/>
            <person name="Schaack S."/>
            <person name="Shirato S."/>
            <person name="Slamovits C.H."/>
            <person name="Spencer D.F."/>
            <person name="Suzuki S."/>
            <person name="Worden A.Z."/>
            <person name="Zauner S."/>
            <person name="Barry K."/>
            <person name="Bell C."/>
            <person name="Bharti A.K."/>
            <person name="Crow J.A."/>
            <person name="Grimwood J."/>
            <person name="Kramer R."/>
            <person name="Lindquist E."/>
            <person name="Lucas S."/>
            <person name="Salamov A."/>
            <person name="McFadden G.I."/>
            <person name="Lane C.E."/>
            <person name="Keeling P.J."/>
            <person name="Gray M.W."/>
            <person name="Grigoriev I.V."/>
            <person name="Archibald J.M."/>
        </authorList>
    </citation>
    <scope>NUCLEOTIDE SEQUENCE</scope>
    <source>
        <strain evidence="2 4">CCMP2712</strain>
    </source>
</reference>
<reference evidence="4" key="2">
    <citation type="submission" date="2012-11" db="EMBL/GenBank/DDBJ databases">
        <authorList>
            <person name="Kuo A."/>
            <person name="Curtis B.A."/>
            <person name="Tanifuji G."/>
            <person name="Burki F."/>
            <person name="Gruber A."/>
            <person name="Irimia M."/>
            <person name="Maruyama S."/>
            <person name="Arias M.C."/>
            <person name="Ball S.G."/>
            <person name="Gile G.H."/>
            <person name="Hirakawa Y."/>
            <person name="Hopkins J.F."/>
            <person name="Rensing S.A."/>
            <person name="Schmutz J."/>
            <person name="Symeonidi A."/>
            <person name="Elias M."/>
            <person name="Eveleigh R.J."/>
            <person name="Herman E.K."/>
            <person name="Klute M.J."/>
            <person name="Nakayama T."/>
            <person name="Obornik M."/>
            <person name="Reyes-Prieto A."/>
            <person name="Armbrust E.V."/>
            <person name="Aves S.J."/>
            <person name="Beiko R.G."/>
            <person name="Coutinho P."/>
            <person name="Dacks J.B."/>
            <person name="Durnford D.G."/>
            <person name="Fast N.M."/>
            <person name="Green B.R."/>
            <person name="Grisdale C."/>
            <person name="Hempe F."/>
            <person name="Henrissat B."/>
            <person name="Hoppner M.P."/>
            <person name="Ishida K.-I."/>
            <person name="Kim E."/>
            <person name="Koreny L."/>
            <person name="Kroth P.G."/>
            <person name="Liu Y."/>
            <person name="Malik S.-B."/>
            <person name="Maier U.G."/>
            <person name="McRose D."/>
            <person name="Mock T."/>
            <person name="Neilson J.A."/>
            <person name="Onodera N.T."/>
            <person name="Poole A.M."/>
            <person name="Pritham E.J."/>
            <person name="Richards T.A."/>
            <person name="Rocap G."/>
            <person name="Roy S.W."/>
            <person name="Sarai C."/>
            <person name="Schaack S."/>
            <person name="Shirato S."/>
            <person name="Slamovits C.H."/>
            <person name="Spencer D.F."/>
            <person name="Suzuki S."/>
            <person name="Worden A.Z."/>
            <person name="Zauner S."/>
            <person name="Barry K."/>
            <person name="Bell C."/>
            <person name="Bharti A.K."/>
            <person name="Crow J.A."/>
            <person name="Grimwood J."/>
            <person name="Kramer R."/>
            <person name="Lindquist E."/>
            <person name="Lucas S."/>
            <person name="Salamov A."/>
            <person name="McFadden G.I."/>
            <person name="Lane C.E."/>
            <person name="Keeling P.J."/>
            <person name="Gray M.W."/>
            <person name="Grigoriev I.V."/>
            <person name="Archibald J.M."/>
        </authorList>
    </citation>
    <scope>NUCLEOTIDE SEQUENCE</scope>
    <source>
        <strain evidence="4">CCMP2712</strain>
    </source>
</reference>
<protein>
    <submittedName>
        <fullName evidence="2 3">Uncharacterized protein</fullName>
    </submittedName>
</protein>
<dbReference type="EnsemblProtists" id="EKX34738">
    <property type="protein sequence ID" value="EKX34738"/>
    <property type="gene ID" value="GUITHDRAFT_146960"/>
</dbReference>
<dbReference type="HOGENOM" id="CLU_746889_0_0_1"/>